<dbReference type="RefSeq" id="WP_198737833.1">
    <property type="nucleotide sequence ID" value="NZ_JAEIOS010000010.1"/>
</dbReference>
<protein>
    <recommendedName>
        <fullName evidence="5">DNA-binding transcriptional regulator of glucitol operon</fullName>
    </recommendedName>
</protein>
<dbReference type="AlphaFoldDB" id="A0A934HY48"/>
<evidence type="ECO:0000313" key="3">
    <source>
        <dbReference type="EMBL" id="MBI8988737.1"/>
    </source>
</evidence>
<evidence type="ECO:0000256" key="1">
    <source>
        <dbReference type="SAM" id="MobiDB-lite"/>
    </source>
</evidence>
<dbReference type="EMBL" id="JAEIOS010000010">
    <property type="protein sequence ID" value="MBI8988737.1"/>
    <property type="molecule type" value="Genomic_DNA"/>
</dbReference>
<organism evidence="3 4">
    <name type="scientific">Corynebacterium meridianum</name>
    <dbReference type="NCBI Taxonomy" id="2765363"/>
    <lineage>
        <taxon>Bacteria</taxon>
        <taxon>Bacillati</taxon>
        <taxon>Actinomycetota</taxon>
        <taxon>Actinomycetes</taxon>
        <taxon>Mycobacteriales</taxon>
        <taxon>Corynebacteriaceae</taxon>
        <taxon>Corynebacterium</taxon>
    </lineage>
</organism>
<feature type="compositionally biased region" description="Basic and acidic residues" evidence="1">
    <location>
        <begin position="77"/>
        <end position="96"/>
    </location>
</feature>
<accession>A0A934HY48</accession>
<evidence type="ECO:0000256" key="2">
    <source>
        <dbReference type="SAM" id="Phobius"/>
    </source>
</evidence>
<keyword evidence="2" id="KW-1133">Transmembrane helix</keyword>
<feature type="transmembrane region" description="Helical" evidence="2">
    <location>
        <begin position="12"/>
        <end position="35"/>
    </location>
</feature>
<evidence type="ECO:0000313" key="4">
    <source>
        <dbReference type="Proteomes" id="UP000645966"/>
    </source>
</evidence>
<reference evidence="3" key="1">
    <citation type="submission" date="2020-12" db="EMBL/GenBank/DDBJ databases">
        <title>Genome public.</title>
        <authorList>
            <person name="Sun Q."/>
        </authorList>
    </citation>
    <scope>NUCLEOTIDE SEQUENCE</scope>
    <source>
        <strain evidence="3">CCM 8863</strain>
    </source>
</reference>
<keyword evidence="4" id="KW-1185">Reference proteome</keyword>
<keyword evidence="2" id="KW-0472">Membrane</keyword>
<comment type="caution">
    <text evidence="3">The sequence shown here is derived from an EMBL/GenBank/DDBJ whole genome shotgun (WGS) entry which is preliminary data.</text>
</comment>
<name>A0A934HY48_9CORY</name>
<feature type="transmembrane region" description="Helical" evidence="2">
    <location>
        <begin position="47"/>
        <end position="66"/>
    </location>
</feature>
<gene>
    <name evidence="3" type="ORF">JDV75_03040</name>
</gene>
<feature type="region of interest" description="Disordered" evidence="1">
    <location>
        <begin position="77"/>
        <end position="129"/>
    </location>
</feature>
<keyword evidence="2" id="KW-0812">Transmembrane</keyword>
<evidence type="ECO:0008006" key="5">
    <source>
        <dbReference type="Google" id="ProtNLM"/>
    </source>
</evidence>
<dbReference type="Proteomes" id="UP000645966">
    <property type="component" value="Unassembled WGS sequence"/>
</dbReference>
<proteinExistence type="predicted"/>
<sequence>MDKPGKQTRHRVHVFRLLLLAVAVLATLFLAWWQWTRFRSGSGSFQNLGYALQWPAFGAFFIYAYWKIGQYEREVRETGQAPAERERAEREARGEMTEIDEDFLPPRPSIDIETFNALNTPRRRSDNTE</sequence>